<dbReference type="Proteomes" id="UP000308600">
    <property type="component" value="Unassembled WGS sequence"/>
</dbReference>
<keyword evidence="2" id="KW-1185">Reference proteome</keyword>
<reference evidence="1 2" key="1">
    <citation type="journal article" date="2019" name="Nat. Ecol. Evol.">
        <title>Megaphylogeny resolves global patterns of mushroom evolution.</title>
        <authorList>
            <person name="Varga T."/>
            <person name="Krizsan K."/>
            <person name="Foldi C."/>
            <person name="Dima B."/>
            <person name="Sanchez-Garcia M."/>
            <person name="Sanchez-Ramirez S."/>
            <person name="Szollosi G.J."/>
            <person name="Szarkandi J.G."/>
            <person name="Papp V."/>
            <person name="Albert L."/>
            <person name="Andreopoulos W."/>
            <person name="Angelini C."/>
            <person name="Antonin V."/>
            <person name="Barry K.W."/>
            <person name="Bougher N.L."/>
            <person name="Buchanan P."/>
            <person name="Buyck B."/>
            <person name="Bense V."/>
            <person name="Catcheside P."/>
            <person name="Chovatia M."/>
            <person name="Cooper J."/>
            <person name="Damon W."/>
            <person name="Desjardin D."/>
            <person name="Finy P."/>
            <person name="Geml J."/>
            <person name="Haridas S."/>
            <person name="Hughes K."/>
            <person name="Justo A."/>
            <person name="Karasinski D."/>
            <person name="Kautmanova I."/>
            <person name="Kiss B."/>
            <person name="Kocsube S."/>
            <person name="Kotiranta H."/>
            <person name="LaButti K.M."/>
            <person name="Lechner B.E."/>
            <person name="Liimatainen K."/>
            <person name="Lipzen A."/>
            <person name="Lukacs Z."/>
            <person name="Mihaltcheva S."/>
            <person name="Morgado L.N."/>
            <person name="Niskanen T."/>
            <person name="Noordeloos M.E."/>
            <person name="Ohm R.A."/>
            <person name="Ortiz-Santana B."/>
            <person name="Ovrebo C."/>
            <person name="Racz N."/>
            <person name="Riley R."/>
            <person name="Savchenko A."/>
            <person name="Shiryaev A."/>
            <person name="Soop K."/>
            <person name="Spirin V."/>
            <person name="Szebenyi C."/>
            <person name="Tomsovsky M."/>
            <person name="Tulloss R.E."/>
            <person name="Uehling J."/>
            <person name="Grigoriev I.V."/>
            <person name="Vagvolgyi C."/>
            <person name="Papp T."/>
            <person name="Martin F.M."/>
            <person name="Miettinen O."/>
            <person name="Hibbett D.S."/>
            <person name="Nagy L.G."/>
        </authorList>
    </citation>
    <scope>NUCLEOTIDE SEQUENCE [LARGE SCALE GENOMIC DNA]</scope>
    <source>
        <strain evidence="1 2">NL-1719</strain>
    </source>
</reference>
<organism evidence="1 2">
    <name type="scientific">Pluteus cervinus</name>
    <dbReference type="NCBI Taxonomy" id="181527"/>
    <lineage>
        <taxon>Eukaryota</taxon>
        <taxon>Fungi</taxon>
        <taxon>Dikarya</taxon>
        <taxon>Basidiomycota</taxon>
        <taxon>Agaricomycotina</taxon>
        <taxon>Agaricomycetes</taxon>
        <taxon>Agaricomycetidae</taxon>
        <taxon>Agaricales</taxon>
        <taxon>Pluteineae</taxon>
        <taxon>Pluteaceae</taxon>
        <taxon>Pluteus</taxon>
    </lineage>
</organism>
<protein>
    <submittedName>
        <fullName evidence="1">Uncharacterized protein</fullName>
    </submittedName>
</protein>
<name>A0ACD2ZZJ5_9AGAR</name>
<evidence type="ECO:0000313" key="2">
    <source>
        <dbReference type="Proteomes" id="UP000308600"/>
    </source>
</evidence>
<proteinExistence type="predicted"/>
<dbReference type="EMBL" id="ML209222">
    <property type="protein sequence ID" value="TFK58721.1"/>
    <property type="molecule type" value="Genomic_DNA"/>
</dbReference>
<accession>A0ACD2ZZJ5</accession>
<gene>
    <name evidence="1" type="ORF">BDN72DRAFT_851616</name>
</gene>
<evidence type="ECO:0000313" key="1">
    <source>
        <dbReference type="EMBL" id="TFK58721.1"/>
    </source>
</evidence>
<sequence>MRQVRVLFRRLKGRPPSWSLALSSLPLIAHRLLTTYPPNITWAQDAYMWSGSSSAQANIGMTSLYQNHTVDDLLTHQG</sequence>